<dbReference type="EMBL" id="JAFMYW010000011">
    <property type="protein sequence ID" value="MBO0952339.1"/>
    <property type="molecule type" value="Genomic_DNA"/>
</dbReference>
<feature type="transmembrane region" description="Helical" evidence="1">
    <location>
        <begin position="226"/>
        <end position="250"/>
    </location>
</feature>
<dbReference type="RefSeq" id="WP_207332294.1">
    <property type="nucleotide sequence ID" value="NZ_JAFMYW010000011.1"/>
</dbReference>
<keyword evidence="4" id="KW-1185">Reference proteome</keyword>
<feature type="transmembrane region" description="Helical" evidence="1">
    <location>
        <begin position="42"/>
        <end position="60"/>
    </location>
</feature>
<feature type="transmembrane region" description="Helical" evidence="1">
    <location>
        <begin position="110"/>
        <end position="128"/>
    </location>
</feature>
<evidence type="ECO:0000256" key="1">
    <source>
        <dbReference type="SAM" id="Phobius"/>
    </source>
</evidence>
<dbReference type="PROSITE" id="PS51468">
    <property type="entry name" value="VIT"/>
    <property type="match status" value="1"/>
</dbReference>
<comment type="caution">
    <text evidence="3">The sequence shown here is derived from an EMBL/GenBank/DDBJ whole genome shotgun (WGS) entry which is preliminary data.</text>
</comment>
<keyword evidence="1" id="KW-1133">Transmembrane helix</keyword>
<reference evidence="3 4" key="1">
    <citation type="submission" date="2021-03" db="EMBL/GenBank/DDBJ databases">
        <title>Fibrella sp. HMF5405 genome sequencing and assembly.</title>
        <authorList>
            <person name="Kang H."/>
            <person name="Kim H."/>
            <person name="Bae S."/>
            <person name="Joh K."/>
        </authorList>
    </citation>
    <scope>NUCLEOTIDE SEQUENCE [LARGE SCALE GENOMIC DNA]</scope>
    <source>
        <strain evidence="3 4">HMF5405</strain>
    </source>
</reference>
<evidence type="ECO:0000313" key="4">
    <source>
        <dbReference type="Proteomes" id="UP000664628"/>
    </source>
</evidence>
<accession>A0ABS3JQP9</accession>
<feature type="transmembrane region" description="Helical" evidence="1">
    <location>
        <begin position="72"/>
        <end position="90"/>
    </location>
</feature>
<evidence type="ECO:0000259" key="2">
    <source>
        <dbReference type="PROSITE" id="PS51468"/>
    </source>
</evidence>
<name>A0ABS3JQP9_9BACT</name>
<dbReference type="InterPro" id="IPR031005">
    <property type="entry name" value="Sorted_by_XrtN"/>
</dbReference>
<keyword evidence="1" id="KW-0472">Membrane</keyword>
<dbReference type="InterPro" id="IPR013694">
    <property type="entry name" value="VIT"/>
</dbReference>
<organism evidence="3 4">
    <name type="scientific">Fibrella forsythiae</name>
    <dbReference type="NCBI Taxonomy" id="2817061"/>
    <lineage>
        <taxon>Bacteria</taxon>
        <taxon>Pseudomonadati</taxon>
        <taxon>Bacteroidota</taxon>
        <taxon>Cytophagia</taxon>
        <taxon>Cytophagales</taxon>
        <taxon>Spirosomataceae</taxon>
        <taxon>Fibrella</taxon>
    </lineage>
</organism>
<feature type="domain" description="VIT" evidence="2">
    <location>
        <begin position="351"/>
        <end position="485"/>
    </location>
</feature>
<feature type="transmembrane region" description="Helical" evidence="1">
    <location>
        <begin position="134"/>
        <end position="153"/>
    </location>
</feature>
<feature type="transmembrane region" description="Helical" evidence="1">
    <location>
        <begin position="193"/>
        <end position="214"/>
    </location>
</feature>
<protein>
    <submittedName>
        <fullName evidence="3">XrtN system VIT domain-containing protein</fullName>
    </submittedName>
</protein>
<dbReference type="NCBIfam" id="TIGR04477">
    <property type="entry name" value="sorted_by_XrtN"/>
    <property type="match status" value="1"/>
</dbReference>
<dbReference type="Proteomes" id="UP000664628">
    <property type="component" value="Unassembled WGS sequence"/>
</dbReference>
<sequence length="876" mass="98082">MLANRVVENVPEAQARPALLSPAPRTENEALTNWRSPFDDPIFRTASWLLTFSAGLFIAHGPLLNVLTDDGFLFFNLHYIIAFVFSLIVLPRSRFGYLLRNDRRQQASVWLSLVLWYISAFALNRHVAIFEQSAPWLCWIIAGSGALMVLHTWADKLPAWGQQLLYAGLAGAFLLFLYQAIYVGPFYAISVPALLVLGISFHTFVPALLAFVVGRQLVVAVRQRTYLRGAVAAGLLIPVSLLLLFLANWYRTVDRLDQVRMDAALRHTSDLPDWVQMAQQLHSGPVTDRILKEGIVYSTSPWSRSLGGQMGLNDVRIHDPLVVIAHSLFPVPAFAADEQTKLLRAVSQQHYGTERKLWSGSNLTTSQVATQVRVWPQYRLSYTEKTIWVQNSGQWESREALYTFHLPEGSAVSALSLWINGREEPARLTTQAKADSAYKQIVGVESRVAERDPSVVTWQEGNRVTIRVFPVPAKQDRQVKIGITSPLRLNGKTLTYQNPWFEGPSASQAKETLKLTVDGDPANLELNGISGAPVNRELILHGRYQPDWSVQMNAPTLSPEPFQLDGKAYQLASYVPVKQPFTPTDLYLDINETWTSSDVDKLIELADKQHIAHVWVFRDGLVSMTKTNRQQLVESLTKQPFSLFPIYRIAKPETSLFITKGTPNGPTLTDLDSSAFANRLAAQATYLTAPIRTYSLTSELPPYLRTLTELRVLHTVTGDLNNLEQLLTKHQFNADAVTDNQVVIAGSGLVIRQIVADSAGQSRQKANLAPDHLLRLFTYNQLMQRVGRSYFDKTYRADETLAAIAQRGHVVSPVSSLVVLETPKDYDRFGIKADKKGLDNATLNQDGAVPEPHEWAMMVLIALLVGWFYVRPRLLV</sequence>
<proteinExistence type="predicted"/>
<evidence type="ECO:0000313" key="3">
    <source>
        <dbReference type="EMBL" id="MBO0952339.1"/>
    </source>
</evidence>
<dbReference type="Pfam" id="PF08487">
    <property type="entry name" value="VIT"/>
    <property type="match status" value="1"/>
</dbReference>
<feature type="transmembrane region" description="Helical" evidence="1">
    <location>
        <begin position="165"/>
        <end position="187"/>
    </location>
</feature>
<gene>
    <name evidence="3" type="ORF">J2I46_27395</name>
</gene>
<keyword evidence="1" id="KW-0812">Transmembrane</keyword>